<protein>
    <submittedName>
        <fullName evidence="2">Uncharacterized protein</fullName>
    </submittedName>
</protein>
<name>A0A1Y6BWV4_9BACT</name>
<dbReference type="AlphaFoldDB" id="A0A1Y6BWV4"/>
<organism evidence="2 3">
    <name type="scientific">Pseudobacteriovorax antillogorgiicola</name>
    <dbReference type="NCBI Taxonomy" id="1513793"/>
    <lineage>
        <taxon>Bacteria</taxon>
        <taxon>Pseudomonadati</taxon>
        <taxon>Bdellovibrionota</taxon>
        <taxon>Oligoflexia</taxon>
        <taxon>Oligoflexales</taxon>
        <taxon>Pseudobacteriovoracaceae</taxon>
        <taxon>Pseudobacteriovorax</taxon>
    </lineage>
</organism>
<sequence length="117" mass="13264">MSEVDIELETNEDNGAEEKASAKGRKGASNKPTMKKIRLNLQEPDDGPLNTLQNKLKDRGLKNYDLSETVSEALATIPKEWWDEKLEELTPLEWKVQAALDNPEMREKLVSLLEGQE</sequence>
<evidence type="ECO:0000313" key="3">
    <source>
        <dbReference type="Proteomes" id="UP000192907"/>
    </source>
</evidence>
<feature type="compositionally biased region" description="Basic residues" evidence="1">
    <location>
        <begin position="22"/>
        <end position="38"/>
    </location>
</feature>
<dbReference type="STRING" id="1513793.SAMN06296036_11060"/>
<reference evidence="3" key="1">
    <citation type="submission" date="2017-04" db="EMBL/GenBank/DDBJ databases">
        <authorList>
            <person name="Varghese N."/>
            <person name="Submissions S."/>
        </authorList>
    </citation>
    <scope>NUCLEOTIDE SEQUENCE [LARGE SCALE GENOMIC DNA]</scope>
    <source>
        <strain evidence="3">RKEM611</strain>
    </source>
</reference>
<evidence type="ECO:0000313" key="2">
    <source>
        <dbReference type="EMBL" id="SMF32824.1"/>
    </source>
</evidence>
<evidence type="ECO:0000256" key="1">
    <source>
        <dbReference type="SAM" id="MobiDB-lite"/>
    </source>
</evidence>
<feature type="compositionally biased region" description="Acidic residues" evidence="1">
    <location>
        <begin position="1"/>
        <end position="15"/>
    </location>
</feature>
<feature type="region of interest" description="Disordered" evidence="1">
    <location>
        <begin position="1"/>
        <end position="49"/>
    </location>
</feature>
<dbReference type="RefSeq" id="WP_132320750.1">
    <property type="nucleotide sequence ID" value="NZ_FWZT01000010.1"/>
</dbReference>
<gene>
    <name evidence="2" type="ORF">SAMN06296036_11060</name>
</gene>
<dbReference type="OrthoDB" id="9961726at2"/>
<accession>A0A1Y6BWV4</accession>
<proteinExistence type="predicted"/>
<keyword evidence="3" id="KW-1185">Reference proteome</keyword>
<dbReference type="EMBL" id="FWZT01000010">
    <property type="protein sequence ID" value="SMF32824.1"/>
    <property type="molecule type" value="Genomic_DNA"/>
</dbReference>
<dbReference type="Proteomes" id="UP000192907">
    <property type="component" value="Unassembled WGS sequence"/>
</dbReference>